<reference evidence="6" key="1">
    <citation type="submission" date="2021-01" db="EMBL/GenBank/DDBJ databases">
        <authorList>
            <person name="Corre E."/>
            <person name="Pelletier E."/>
            <person name="Niang G."/>
            <person name="Scheremetjew M."/>
            <person name="Finn R."/>
            <person name="Kale V."/>
            <person name="Holt S."/>
            <person name="Cochrane G."/>
            <person name="Meng A."/>
            <person name="Brown T."/>
            <person name="Cohen L."/>
        </authorList>
    </citation>
    <scope>NUCLEOTIDE SEQUENCE</scope>
    <source>
        <strain evidence="6">Isolate 1302-5</strain>
    </source>
</reference>
<sequence length="395" mass="40568">MGGWVGANYYTYQGFIESNMLCAHEEGEDACLGDSGGPIVVPGNEDNGNGNGADDLQVGIVSFGVGCANPDFPGIYARISDQFRWIDDVVCEISDYPPSDFGCATSPPTRTPTTASPTEEPTVSPTVYPTVYPTEIPTEEPTEDPTERPSASPSASPSAQPTTETPTENDNKGPSLEGNGNGGVPPLSGNALEIKDEELEEDDDAPSGGNKAGNATGGANDTDAVPYPLADMGNGTMTGNGTLTTDEPTPSPTSSSPTVSPTVSPTTPVPTSIPTSIPTSLPSSSPTDRPSSRPSAVPTSDPSSFPSDIPSDMPTSIPSYIPSMVPTGSPTGEPTRKPVDRPQPTWKPASPPIETRSKSGGWRRGMSLSLSALATAAGAAVLFALSVTEGILLLL</sequence>
<dbReference type="PROSITE" id="PS00135">
    <property type="entry name" value="TRYPSIN_SER"/>
    <property type="match status" value="1"/>
</dbReference>
<dbReference type="InterPro" id="IPR043504">
    <property type="entry name" value="Peptidase_S1_PA_chymotrypsin"/>
</dbReference>
<name>A0A7S4MEM4_9STRA</name>
<keyword evidence="2" id="KW-1015">Disulfide bond</keyword>
<evidence type="ECO:0000313" key="6">
    <source>
        <dbReference type="EMBL" id="CAE2217367.1"/>
    </source>
</evidence>
<dbReference type="GO" id="GO:0004252">
    <property type="term" value="F:serine-type endopeptidase activity"/>
    <property type="evidence" value="ECO:0007669"/>
    <property type="project" value="InterPro"/>
</dbReference>
<feature type="compositionally biased region" description="Low complexity" evidence="3">
    <location>
        <begin position="148"/>
        <end position="168"/>
    </location>
</feature>
<keyword evidence="4" id="KW-0472">Membrane</keyword>
<organism evidence="6">
    <name type="scientific">Odontella aurita</name>
    <dbReference type="NCBI Taxonomy" id="265563"/>
    <lineage>
        <taxon>Eukaryota</taxon>
        <taxon>Sar</taxon>
        <taxon>Stramenopiles</taxon>
        <taxon>Ochrophyta</taxon>
        <taxon>Bacillariophyta</taxon>
        <taxon>Mediophyceae</taxon>
        <taxon>Biddulphiophycidae</taxon>
        <taxon>Eupodiscales</taxon>
        <taxon>Odontellaceae</taxon>
        <taxon>Odontella</taxon>
    </lineage>
</organism>
<feature type="domain" description="Peptidase S1" evidence="5">
    <location>
        <begin position="1"/>
        <end position="91"/>
    </location>
</feature>
<evidence type="ECO:0000256" key="2">
    <source>
        <dbReference type="ARBA" id="ARBA00023157"/>
    </source>
</evidence>
<feature type="region of interest" description="Disordered" evidence="3">
    <location>
        <begin position="98"/>
        <end position="363"/>
    </location>
</feature>
<dbReference type="PANTHER" id="PTHR24276">
    <property type="entry name" value="POLYSERASE-RELATED"/>
    <property type="match status" value="1"/>
</dbReference>
<feature type="transmembrane region" description="Helical" evidence="4">
    <location>
        <begin position="366"/>
        <end position="387"/>
    </location>
</feature>
<dbReference type="InterPro" id="IPR050430">
    <property type="entry name" value="Peptidase_S1"/>
</dbReference>
<evidence type="ECO:0000256" key="3">
    <source>
        <dbReference type="SAM" id="MobiDB-lite"/>
    </source>
</evidence>
<gene>
    <name evidence="6" type="ORF">OAUR00152_LOCUS6999</name>
</gene>
<accession>A0A7S4MEM4</accession>
<dbReference type="SUPFAM" id="SSF50494">
    <property type="entry name" value="Trypsin-like serine proteases"/>
    <property type="match status" value="1"/>
</dbReference>
<keyword evidence="4" id="KW-0812">Transmembrane</keyword>
<dbReference type="PANTHER" id="PTHR24276:SF91">
    <property type="entry name" value="AT26814P-RELATED"/>
    <property type="match status" value="1"/>
</dbReference>
<feature type="compositionally biased region" description="Acidic residues" evidence="3">
    <location>
        <begin position="195"/>
        <end position="205"/>
    </location>
</feature>
<protein>
    <recommendedName>
        <fullName evidence="5">Peptidase S1 domain-containing protein</fullName>
    </recommendedName>
</protein>
<dbReference type="AlphaFoldDB" id="A0A7S4MEM4"/>
<dbReference type="InterPro" id="IPR033116">
    <property type="entry name" value="TRYPSIN_SER"/>
</dbReference>
<keyword evidence="4" id="KW-1133">Transmembrane helix</keyword>
<dbReference type="EMBL" id="HBKQ01010319">
    <property type="protein sequence ID" value="CAE2217367.1"/>
    <property type="molecule type" value="Transcribed_RNA"/>
</dbReference>
<proteinExistence type="predicted"/>
<feature type="compositionally biased region" description="Low complexity" evidence="3">
    <location>
        <begin position="105"/>
        <end position="136"/>
    </location>
</feature>
<evidence type="ECO:0000256" key="4">
    <source>
        <dbReference type="SAM" id="Phobius"/>
    </source>
</evidence>
<feature type="compositionally biased region" description="Low complexity" evidence="3">
    <location>
        <begin position="208"/>
        <end position="224"/>
    </location>
</feature>
<dbReference type="Gene3D" id="2.40.10.10">
    <property type="entry name" value="Trypsin-like serine proteases"/>
    <property type="match status" value="1"/>
</dbReference>
<dbReference type="Pfam" id="PF00089">
    <property type="entry name" value="Trypsin"/>
    <property type="match status" value="1"/>
</dbReference>
<evidence type="ECO:0000256" key="1">
    <source>
        <dbReference type="ARBA" id="ARBA00023026"/>
    </source>
</evidence>
<dbReference type="InterPro" id="IPR001254">
    <property type="entry name" value="Trypsin_dom"/>
</dbReference>
<dbReference type="InterPro" id="IPR009003">
    <property type="entry name" value="Peptidase_S1_PA"/>
</dbReference>
<dbReference type="PROSITE" id="PS50240">
    <property type="entry name" value="TRYPSIN_DOM"/>
    <property type="match status" value="1"/>
</dbReference>
<feature type="compositionally biased region" description="Low complexity" evidence="3">
    <location>
        <begin position="232"/>
        <end position="314"/>
    </location>
</feature>
<keyword evidence="1" id="KW-0843">Virulence</keyword>
<dbReference type="GO" id="GO:0006508">
    <property type="term" value="P:proteolysis"/>
    <property type="evidence" value="ECO:0007669"/>
    <property type="project" value="InterPro"/>
</dbReference>
<evidence type="ECO:0000259" key="5">
    <source>
        <dbReference type="PROSITE" id="PS50240"/>
    </source>
</evidence>